<dbReference type="InterPro" id="IPR006050">
    <property type="entry name" value="DNA_photolyase_N"/>
</dbReference>
<feature type="domain" description="Photolyase/cryptochrome alpha/beta" evidence="7">
    <location>
        <begin position="10"/>
        <end position="142"/>
    </location>
</feature>
<dbReference type="InterPro" id="IPR036155">
    <property type="entry name" value="Crypto/Photolyase_N_sf"/>
</dbReference>
<comment type="caution">
    <text evidence="8">The sequence shown here is derived from an EMBL/GenBank/DDBJ whole genome shotgun (WGS) entry which is preliminary data.</text>
</comment>
<comment type="cofactor">
    <cofactor evidence="6">
        <name>(6R)-5,10-methylene-5,6,7,8-tetrahydrofolate</name>
        <dbReference type="ChEBI" id="CHEBI:15636"/>
    </cofactor>
    <text evidence="6">Binds 1 5,10-methenyltetrahydrofolate (MTHF) per subunit.</text>
</comment>
<dbReference type="Pfam" id="PF03441">
    <property type="entry name" value="FAD_binding_7"/>
    <property type="match status" value="1"/>
</dbReference>
<evidence type="ECO:0000256" key="6">
    <source>
        <dbReference type="RuleBase" id="RU367151"/>
    </source>
</evidence>
<dbReference type="PANTHER" id="PTHR11455">
    <property type="entry name" value="CRYPTOCHROME"/>
    <property type="match status" value="1"/>
</dbReference>
<evidence type="ECO:0000256" key="3">
    <source>
        <dbReference type="ARBA" id="ARBA00022630"/>
    </source>
</evidence>
<dbReference type="PANTHER" id="PTHR11455:SF22">
    <property type="entry name" value="CRYPTOCHROME DASH"/>
    <property type="match status" value="1"/>
</dbReference>
<dbReference type="RefSeq" id="WP_342882108.1">
    <property type="nucleotide sequence ID" value="NZ_JBBMQS010000008.1"/>
</dbReference>
<keyword evidence="4 6" id="KW-0274">FAD</keyword>
<dbReference type="InterPro" id="IPR014729">
    <property type="entry name" value="Rossmann-like_a/b/a_fold"/>
</dbReference>
<name>A0ABU9SXG9_9ALTE</name>
<comment type="similarity">
    <text evidence="1 6">Belongs to the DNA photolyase class-1 family.</text>
</comment>
<dbReference type="InterPro" id="IPR014133">
    <property type="entry name" value="Cry_DASH"/>
</dbReference>
<evidence type="ECO:0000313" key="9">
    <source>
        <dbReference type="Proteomes" id="UP001461163"/>
    </source>
</evidence>
<sequence length="445" mass="51560">MKKLYSRPEKRGLFWFRHDLRLHDNPALVALSEQVDELLCVFIIDPRWFKSSHFQSAHMGDKRWAFLQQSLSNLQDNLQHQGHQLFVLEGETFAVLDALIGSYTPNIVASGMHPGVYERQQWQRLMQKQPDVHFIQENAHSLFQPDTLPFEIEFLPASFTPFRKRVEDQSVALALPAPTALPPAPDLPWLSSKNMDLTKKATGLAFTGGEDAGLAQLEYTLFTSHNIKNYKQTRNGLDGWDYSSKLSPWLANGCLSVRQVLTELTRYESEYEKNDSTYWLYFELIWREYFQWHLFKYQSKLFQFSGTQDTRPLTTFIAPRFAMWCQGQTPYPIVNACMKQLNHTGYMSNRGRQLVASCLVNELGVDWRFGAAYFEQQLIDFDVASNWGNWQYLAGVGVDPRGHRRFDLAKQTQQYDPNGEFVRQWAGDTHVNGIDQTDAADWPFE</sequence>
<evidence type="ECO:0000313" key="8">
    <source>
        <dbReference type="EMBL" id="MEM5498586.1"/>
    </source>
</evidence>
<dbReference type="Pfam" id="PF00875">
    <property type="entry name" value="DNA_photolyase"/>
    <property type="match status" value="1"/>
</dbReference>
<dbReference type="Gene3D" id="1.10.579.10">
    <property type="entry name" value="DNA Cyclobutane Dipyrimidine Photolyase, subunit A, domain 3"/>
    <property type="match status" value="1"/>
</dbReference>
<dbReference type="PROSITE" id="PS51645">
    <property type="entry name" value="PHR_CRY_ALPHA_BETA"/>
    <property type="match status" value="1"/>
</dbReference>
<comment type="cofactor">
    <cofactor evidence="6">
        <name>FAD</name>
        <dbReference type="ChEBI" id="CHEBI:57692"/>
    </cofactor>
    <text evidence="6">Binds 1 FAD per subunit.</text>
</comment>
<dbReference type="PRINTS" id="PR00147">
    <property type="entry name" value="DNAPHOTLYASE"/>
</dbReference>
<evidence type="ECO:0000256" key="4">
    <source>
        <dbReference type="ARBA" id="ARBA00022827"/>
    </source>
</evidence>
<evidence type="ECO:0000256" key="5">
    <source>
        <dbReference type="ARBA" id="ARBA00022991"/>
    </source>
</evidence>
<dbReference type="Proteomes" id="UP001461163">
    <property type="component" value="Unassembled WGS sequence"/>
</dbReference>
<dbReference type="EMBL" id="JBBMQS010000008">
    <property type="protein sequence ID" value="MEM5498586.1"/>
    <property type="molecule type" value="Genomic_DNA"/>
</dbReference>
<dbReference type="Gene3D" id="1.25.40.80">
    <property type="match status" value="1"/>
</dbReference>
<evidence type="ECO:0000256" key="2">
    <source>
        <dbReference type="ARBA" id="ARBA00017881"/>
    </source>
</evidence>
<dbReference type="SUPFAM" id="SSF48173">
    <property type="entry name" value="Cryptochrome/photolyase FAD-binding domain"/>
    <property type="match status" value="1"/>
</dbReference>
<evidence type="ECO:0000256" key="1">
    <source>
        <dbReference type="ARBA" id="ARBA00005862"/>
    </source>
</evidence>
<accession>A0ABU9SXG9</accession>
<dbReference type="InterPro" id="IPR036134">
    <property type="entry name" value="Crypto/Photolyase_FAD-like_sf"/>
</dbReference>
<dbReference type="Gene3D" id="3.40.50.620">
    <property type="entry name" value="HUPs"/>
    <property type="match status" value="1"/>
</dbReference>
<evidence type="ECO:0000259" key="7">
    <source>
        <dbReference type="PROSITE" id="PS51645"/>
    </source>
</evidence>
<keyword evidence="3 6" id="KW-0285">Flavoprotein</keyword>
<organism evidence="8 9">
    <name type="scientific">Paraglaciecola mesophila</name>
    <dbReference type="NCBI Taxonomy" id="197222"/>
    <lineage>
        <taxon>Bacteria</taxon>
        <taxon>Pseudomonadati</taxon>
        <taxon>Pseudomonadota</taxon>
        <taxon>Gammaproteobacteria</taxon>
        <taxon>Alteromonadales</taxon>
        <taxon>Alteromonadaceae</taxon>
        <taxon>Paraglaciecola</taxon>
    </lineage>
</organism>
<keyword evidence="9" id="KW-1185">Reference proteome</keyword>
<dbReference type="NCBIfam" id="TIGR02765">
    <property type="entry name" value="crypto_DASH"/>
    <property type="match status" value="1"/>
</dbReference>
<keyword evidence="5 6" id="KW-0157">Chromophore</keyword>
<gene>
    <name evidence="8" type="ORF">WNY77_14355</name>
</gene>
<proteinExistence type="inferred from homology"/>
<comment type="function">
    <text evidence="6">May have a photoreceptor function.</text>
</comment>
<dbReference type="SUPFAM" id="SSF52425">
    <property type="entry name" value="Cryptochrome/photolyase, N-terminal domain"/>
    <property type="match status" value="1"/>
</dbReference>
<reference evidence="8 9" key="1">
    <citation type="submission" date="2024-03" db="EMBL/GenBank/DDBJ databases">
        <title>Community enrichment and isolation of bacterial strains for fucoidan degradation.</title>
        <authorList>
            <person name="Sichert A."/>
        </authorList>
    </citation>
    <scope>NUCLEOTIDE SEQUENCE [LARGE SCALE GENOMIC DNA]</scope>
    <source>
        <strain evidence="8 9">AS12</strain>
    </source>
</reference>
<protein>
    <recommendedName>
        <fullName evidence="2 6">Cryptochrome DASH</fullName>
    </recommendedName>
</protein>
<dbReference type="InterPro" id="IPR002081">
    <property type="entry name" value="Cryptochrome/DNA_photolyase_1"/>
</dbReference>
<dbReference type="InterPro" id="IPR005101">
    <property type="entry name" value="Cryptochr/Photolyase_FAD-bd"/>
</dbReference>